<dbReference type="Proteomes" id="UP001183410">
    <property type="component" value="Unassembled WGS sequence"/>
</dbReference>
<dbReference type="SUPFAM" id="SSF46689">
    <property type="entry name" value="Homeodomain-like"/>
    <property type="match status" value="1"/>
</dbReference>
<keyword evidence="8" id="KW-1185">Reference proteome</keyword>
<keyword evidence="4" id="KW-0804">Transcription</keyword>
<feature type="domain" description="HTH tetR-type" evidence="6">
    <location>
        <begin position="1"/>
        <end position="61"/>
    </location>
</feature>
<dbReference type="InterPro" id="IPR009057">
    <property type="entry name" value="Homeodomain-like_sf"/>
</dbReference>
<sequence length="194" mass="19956">MKQRDALLAGAKKCLVEKGYSHTTARDIAAASGAHLGSIGYHFGSKDRLMHLAAVELSSEWGDTLLRVARAAGGDTPAERLHAFLTGLLASLPASGEVQSASVQALAQARFDDELRRTLAEGLAAGRAELAAIVLGRAPAEPDAPEVRALGTLVHALTMGLVAQALVDPAALPDPDTLAATLRVLGQPTPTAAS</sequence>
<evidence type="ECO:0000259" key="6">
    <source>
        <dbReference type="PROSITE" id="PS50977"/>
    </source>
</evidence>
<evidence type="ECO:0000256" key="5">
    <source>
        <dbReference type="PROSITE-ProRule" id="PRU00335"/>
    </source>
</evidence>
<comment type="caution">
    <text evidence="7">The sequence shown here is derived from an EMBL/GenBank/DDBJ whole genome shotgun (WGS) entry which is preliminary data.</text>
</comment>
<dbReference type="Pfam" id="PF13977">
    <property type="entry name" value="TetR_C_6"/>
    <property type="match status" value="1"/>
</dbReference>
<dbReference type="EMBL" id="JAVREO010000009">
    <property type="protein sequence ID" value="MDT0267926.1"/>
    <property type="molecule type" value="Genomic_DNA"/>
</dbReference>
<proteinExistence type="predicted"/>
<feature type="DNA-binding region" description="H-T-H motif" evidence="5">
    <location>
        <begin position="24"/>
        <end position="43"/>
    </location>
</feature>
<keyword evidence="1" id="KW-0678">Repressor</keyword>
<name>A0ABU2JSF6_9ACTN</name>
<keyword evidence="2" id="KW-0805">Transcription regulation</keyword>
<dbReference type="PRINTS" id="PR00455">
    <property type="entry name" value="HTHTETR"/>
</dbReference>
<evidence type="ECO:0000256" key="3">
    <source>
        <dbReference type="ARBA" id="ARBA00023125"/>
    </source>
</evidence>
<dbReference type="Pfam" id="PF00440">
    <property type="entry name" value="TetR_N"/>
    <property type="match status" value="1"/>
</dbReference>
<dbReference type="InterPro" id="IPR001647">
    <property type="entry name" value="HTH_TetR"/>
</dbReference>
<dbReference type="PANTHER" id="PTHR47506:SF7">
    <property type="entry name" value="TRANSCRIPTIONAL REGULATORY PROTEIN"/>
    <property type="match status" value="1"/>
</dbReference>
<accession>A0ABU2JSF6</accession>
<reference evidence="8" key="1">
    <citation type="submission" date="2023-07" db="EMBL/GenBank/DDBJ databases">
        <title>30 novel species of actinomycetes from the DSMZ collection.</title>
        <authorList>
            <person name="Nouioui I."/>
        </authorList>
    </citation>
    <scope>NUCLEOTIDE SEQUENCE [LARGE SCALE GENOMIC DNA]</scope>
    <source>
        <strain evidence="8">DSM 44915</strain>
    </source>
</reference>
<evidence type="ECO:0000256" key="2">
    <source>
        <dbReference type="ARBA" id="ARBA00023015"/>
    </source>
</evidence>
<gene>
    <name evidence="7" type="ORF">RM844_16725</name>
</gene>
<dbReference type="InterPro" id="IPR036271">
    <property type="entry name" value="Tet_transcr_reg_TetR-rel_C_sf"/>
</dbReference>
<keyword evidence="3 5" id="KW-0238">DNA-binding</keyword>
<evidence type="ECO:0000313" key="8">
    <source>
        <dbReference type="Proteomes" id="UP001183410"/>
    </source>
</evidence>
<dbReference type="InterPro" id="IPR039538">
    <property type="entry name" value="BetI_C"/>
</dbReference>
<dbReference type="SUPFAM" id="SSF48498">
    <property type="entry name" value="Tetracyclin repressor-like, C-terminal domain"/>
    <property type="match status" value="1"/>
</dbReference>
<dbReference type="PANTHER" id="PTHR47506">
    <property type="entry name" value="TRANSCRIPTIONAL REGULATORY PROTEIN"/>
    <property type="match status" value="1"/>
</dbReference>
<dbReference type="Gene3D" id="1.10.357.10">
    <property type="entry name" value="Tetracycline Repressor, domain 2"/>
    <property type="match status" value="1"/>
</dbReference>
<evidence type="ECO:0000256" key="1">
    <source>
        <dbReference type="ARBA" id="ARBA00022491"/>
    </source>
</evidence>
<dbReference type="RefSeq" id="WP_311668006.1">
    <property type="nucleotide sequence ID" value="NZ_JAVREO010000009.1"/>
</dbReference>
<evidence type="ECO:0000313" key="7">
    <source>
        <dbReference type="EMBL" id="MDT0267926.1"/>
    </source>
</evidence>
<evidence type="ECO:0000256" key="4">
    <source>
        <dbReference type="ARBA" id="ARBA00023163"/>
    </source>
</evidence>
<organism evidence="7 8">
    <name type="scientific">Streptomyces chisholmiae</name>
    <dbReference type="NCBI Taxonomy" id="3075540"/>
    <lineage>
        <taxon>Bacteria</taxon>
        <taxon>Bacillati</taxon>
        <taxon>Actinomycetota</taxon>
        <taxon>Actinomycetes</taxon>
        <taxon>Kitasatosporales</taxon>
        <taxon>Streptomycetaceae</taxon>
        <taxon>Streptomyces</taxon>
    </lineage>
</organism>
<dbReference type="PROSITE" id="PS50977">
    <property type="entry name" value="HTH_TETR_2"/>
    <property type="match status" value="1"/>
</dbReference>
<protein>
    <submittedName>
        <fullName evidence="7">TetR/AcrR family transcriptional regulator</fullName>
    </submittedName>
</protein>